<accession>A0A7I9VTK2</accession>
<organism evidence="4 5">
    <name type="scientific">Anaeromyxobacter diazotrophicus</name>
    <dbReference type="NCBI Taxonomy" id="2590199"/>
    <lineage>
        <taxon>Bacteria</taxon>
        <taxon>Pseudomonadati</taxon>
        <taxon>Myxococcota</taxon>
        <taxon>Myxococcia</taxon>
        <taxon>Myxococcales</taxon>
        <taxon>Cystobacterineae</taxon>
        <taxon>Anaeromyxobacteraceae</taxon>
        <taxon>Anaeromyxobacter</taxon>
    </lineage>
</organism>
<dbReference type="Gene3D" id="3.30.420.150">
    <property type="entry name" value="Exopolyphosphatase. Domain 2"/>
    <property type="match status" value="1"/>
</dbReference>
<dbReference type="EMBL" id="BJTG01000015">
    <property type="protein sequence ID" value="GEJ59459.1"/>
    <property type="molecule type" value="Genomic_DNA"/>
</dbReference>
<keyword evidence="5" id="KW-1185">Reference proteome</keyword>
<dbReference type="Gene3D" id="1.10.3210.10">
    <property type="entry name" value="Hypothetical protein af1432"/>
    <property type="match status" value="1"/>
</dbReference>
<dbReference type="InterPro" id="IPR050273">
    <property type="entry name" value="GppA/Ppx_hydrolase"/>
</dbReference>
<dbReference type="CDD" id="cd24006">
    <property type="entry name" value="ASKHA_NBD_PPX_GppA"/>
    <property type="match status" value="1"/>
</dbReference>
<feature type="domain" description="Ppx/GppA phosphatase C-terminal" evidence="3">
    <location>
        <begin position="312"/>
        <end position="466"/>
    </location>
</feature>
<dbReference type="InterPro" id="IPR003695">
    <property type="entry name" value="Ppx_GppA_N"/>
</dbReference>
<dbReference type="SUPFAM" id="SSF109604">
    <property type="entry name" value="HD-domain/PDEase-like"/>
    <property type="match status" value="1"/>
</dbReference>
<keyword evidence="1" id="KW-0378">Hydrolase</keyword>
<dbReference type="Pfam" id="PF02541">
    <property type="entry name" value="Ppx-GppA"/>
    <property type="match status" value="1"/>
</dbReference>
<comment type="caution">
    <text evidence="4">The sequence shown here is derived from an EMBL/GenBank/DDBJ whole genome shotgun (WGS) entry which is preliminary data.</text>
</comment>
<evidence type="ECO:0000313" key="4">
    <source>
        <dbReference type="EMBL" id="GEJ59459.1"/>
    </source>
</evidence>
<dbReference type="InterPro" id="IPR048950">
    <property type="entry name" value="Ppx_GppA_C"/>
</dbReference>
<dbReference type="InterPro" id="IPR003607">
    <property type="entry name" value="HD/PDEase_dom"/>
</dbReference>
<dbReference type="PIRSF" id="PIRSF001267">
    <property type="entry name" value="Pyrophosphatase_GppA_Ppx"/>
    <property type="match status" value="1"/>
</dbReference>
<evidence type="ECO:0000313" key="5">
    <source>
        <dbReference type="Proteomes" id="UP000503640"/>
    </source>
</evidence>
<evidence type="ECO:0000259" key="2">
    <source>
        <dbReference type="Pfam" id="PF02541"/>
    </source>
</evidence>
<protein>
    <submittedName>
        <fullName evidence="4">Exopolyphosphatase</fullName>
    </submittedName>
</protein>
<feature type="domain" description="Ppx/GppA phosphatase N-terminal" evidence="2">
    <location>
        <begin position="30"/>
        <end position="298"/>
    </location>
</feature>
<dbReference type="AlphaFoldDB" id="A0A7I9VTK2"/>
<dbReference type="CDD" id="cd00077">
    <property type="entry name" value="HDc"/>
    <property type="match status" value="1"/>
</dbReference>
<reference evidence="5" key="1">
    <citation type="journal article" date="2020" name="Appl. Environ. Microbiol.">
        <title>Diazotrophic Anaeromyxobacter Isolates from Soils.</title>
        <authorList>
            <person name="Masuda Y."/>
            <person name="Yamanaka H."/>
            <person name="Xu Z.X."/>
            <person name="Shiratori Y."/>
            <person name="Aono T."/>
            <person name="Amachi S."/>
            <person name="Senoo K."/>
            <person name="Itoh H."/>
        </authorList>
    </citation>
    <scope>NUCLEOTIDE SEQUENCE [LARGE SCALE GENOMIC DNA]</scope>
    <source>
        <strain evidence="5">R267</strain>
    </source>
</reference>
<dbReference type="SUPFAM" id="SSF53067">
    <property type="entry name" value="Actin-like ATPase domain"/>
    <property type="match status" value="2"/>
</dbReference>
<evidence type="ECO:0000256" key="1">
    <source>
        <dbReference type="ARBA" id="ARBA00022801"/>
    </source>
</evidence>
<dbReference type="Gene3D" id="3.30.420.40">
    <property type="match status" value="1"/>
</dbReference>
<dbReference type="Pfam" id="PF21447">
    <property type="entry name" value="Ppx-GppA_III"/>
    <property type="match status" value="1"/>
</dbReference>
<name>A0A7I9VTK2_9BACT</name>
<dbReference type="PANTHER" id="PTHR30005">
    <property type="entry name" value="EXOPOLYPHOSPHATASE"/>
    <property type="match status" value="1"/>
</dbReference>
<sequence length="499" mass="53785">MRRSGRAPVLGAIDVGTNAVRLELARPLSDGSLETLHQERDPVRPGEGVFATGSIPRPVANRLLSTLRRYAALCRRDATRVRAVATSAIREARNGAEIVRRAREEAGLELEVVSGQEEARLICLGVLHGKPPGARSLVLDIGGGSTEVATAVGEEPTALRSVALGAVRVTETFGIAGKTTPARLALVRSYAAEAFREGLPQRLAHPAVALGSSGTINAVVGFAGSKGRSATRKEIGRAVEALAGMGVEERRRHFEPRRAEVIVAGAVILEAAMKHLGLEAVTSVDTGLRNGILVDLMRRGARQPDDRSAAESALAVGRRFGFDERHAVQVGALAVTLFEDLATLHGLPASARRLLEAAALLHDVGVAIAFHKHHKHTYYLVANSDMAGFSDRERELVATVARYHRRSLPDRARADLSHLSSAELTTVRKLAALLRLANALDASHQQPVRALSVESRGRAVALRLRLRAPADLELWDVAREAQLFREVFRRRVELTARRG</sequence>
<proteinExistence type="predicted"/>
<evidence type="ECO:0000259" key="3">
    <source>
        <dbReference type="Pfam" id="PF21447"/>
    </source>
</evidence>
<dbReference type="InterPro" id="IPR030673">
    <property type="entry name" value="PyroPPase_GppA_Ppx"/>
</dbReference>
<dbReference type="RefSeq" id="WP_176068976.1">
    <property type="nucleotide sequence ID" value="NZ_BJTG01000015.1"/>
</dbReference>
<dbReference type="PANTHER" id="PTHR30005:SF0">
    <property type="entry name" value="RETROGRADE REGULATION PROTEIN 2"/>
    <property type="match status" value="1"/>
</dbReference>
<gene>
    <name evidence="4" type="primary">gppA-2</name>
    <name evidence="4" type="ORF">AMYX_42000</name>
</gene>
<dbReference type="Proteomes" id="UP000503640">
    <property type="component" value="Unassembled WGS sequence"/>
</dbReference>
<dbReference type="GO" id="GO:0016462">
    <property type="term" value="F:pyrophosphatase activity"/>
    <property type="evidence" value="ECO:0007669"/>
    <property type="project" value="TreeGrafter"/>
</dbReference>
<dbReference type="InterPro" id="IPR043129">
    <property type="entry name" value="ATPase_NBD"/>
</dbReference>